<dbReference type="InterPro" id="IPR036201">
    <property type="entry name" value="Pacifastin_dom_sf"/>
</dbReference>
<evidence type="ECO:0000256" key="2">
    <source>
        <dbReference type="ARBA" id="ARBA00022525"/>
    </source>
</evidence>
<dbReference type="SUPFAM" id="SSF57283">
    <property type="entry name" value="PMP inhibitors"/>
    <property type="match status" value="3"/>
</dbReference>
<keyword evidence="9" id="KW-1185">Reference proteome</keyword>
<proteinExistence type="inferred from homology"/>
<evidence type="ECO:0000313" key="10">
    <source>
        <dbReference type="RefSeq" id="XP_023951715.2"/>
    </source>
</evidence>
<dbReference type="KEGG" id="bany:112055753"/>
<feature type="domain" description="Pacifastin" evidence="8">
    <location>
        <begin position="385"/>
        <end position="419"/>
    </location>
</feature>
<evidence type="ECO:0000256" key="3">
    <source>
        <dbReference type="ARBA" id="ARBA00022690"/>
    </source>
</evidence>
<dbReference type="GeneID" id="112055753"/>
<reference evidence="10" key="2">
    <citation type="submission" date="2025-08" db="UniProtKB">
        <authorList>
            <consortium name="RefSeq"/>
        </authorList>
    </citation>
    <scope>IDENTIFICATION</scope>
</reference>
<dbReference type="RefSeq" id="XP_023951715.2">
    <property type="nucleotide sequence ID" value="XM_024095947.2"/>
</dbReference>
<keyword evidence="3 7" id="KW-0646">Protease inhibitor</keyword>
<sequence length="437" mass="49536">MLYAVHPHALCKPTQVVKGPCHECICREDGLFVCHAVPCPLSVVNPRKSSKDECQPHVTYKYEELLCTCNYEGRWGSFNCRETFRYLRSDNKSVKRDLKSDYIYIFSNQHEIDHNDLPEIQDGESCVQGKVYKMLCNTCQCGERNKLMCTKMSCFENTIQTALRQAKEESDKKENKEKLNNGVLPKALRQVKDDEKKKVIKGVNSGALRKGSSKKKLLTLPKGKCVPGMIYSSGCKKCFCDDKEKAKCTRSCSGELPNRFSDKDISEMETRSVIDLPELPHMGAKCDPGKSYYVVCNICFCSHKHDLICTMKYCIDLDSATNVQSKELTGRPCKKDFKFLCADCKCVNNQNQCKPIPNCGNHMSGKQLLSSAAGTNMKLTLDIQKEKCKPNVSYKFHCNECHCQPDGSLRCTQKICLTYSQAKDLQDRETYLDKHGL</sequence>
<name>A0A6J1NVI8_BICAN</name>
<evidence type="ECO:0000256" key="4">
    <source>
        <dbReference type="ARBA" id="ARBA00022900"/>
    </source>
</evidence>
<reference evidence="9" key="1">
    <citation type="submission" date="2025-05" db="UniProtKB">
        <authorList>
            <consortium name="RefSeq"/>
        </authorList>
    </citation>
    <scope>NUCLEOTIDE SEQUENCE [LARGE SCALE GENOMIC DNA]</scope>
</reference>
<keyword evidence="5 7" id="KW-1015">Disulfide bond</keyword>
<feature type="disulfide bond" evidence="7">
    <location>
        <begin position="299"/>
        <end position="309"/>
    </location>
</feature>
<feature type="disulfide bond" evidence="7">
    <location>
        <begin position="401"/>
        <end position="411"/>
    </location>
</feature>
<comment type="subcellular location">
    <subcellularLocation>
        <location evidence="1">Secreted</location>
    </subcellularLocation>
</comment>
<comment type="similarity">
    <text evidence="6 7">Belongs to the protease inhibitor I19 family.</text>
</comment>
<evidence type="ECO:0000259" key="8">
    <source>
        <dbReference type="PROSITE" id="PS51446"/>
    </source>
</evidence>
<evidence type="ECO:0000256" key="1">
    <source>
        <dbReference type="ARBA" id="ARBA00004613"/>
    </source>
</evidence>
<feature type="disulfide bond" evidence="7">
    <location>
        <begin position="296"/>
        <end position="314"/>
    </location>
</feature>
<dbReference type="GO" id="GO:0005576">
    <property type="term" value="C:extracellular region"/>
    <property type="evidence" value="ECO:0007669"/>
    <property type="project" value="UniProtKB-SubCell"/>
</dbReference>
<feature type="domain" description="Pacifastin" evidence="8">
    <location>
        <begin position="283"/>
        <end position="317"/>
    </location>
</feature>
<dbReference type="GO" id="GO:0004867">
    <property type="term" value="F:serine-type endopeptidase inhibitor activity"/>
    <property type="evidence" value="ECO:0007669"/>
    <property type="project" value="UniProtKB-UniRule"/>
</dbReference>
<dbReference type="Pfam" id="PF05375">
    <property type="entry name" value="Pacifastin_I"/>
    <property type="match status" value="3"/>
</dbReference>
<feature type="disulfide bond" evidence="7">
    <location>
        <begin position="388"/>
        <end position="403"/>
    </location>
</feature>
<protein>
    <submittedName>
        <fullName evidence="10">Uncharacterized protein LOC112055753</fullName>
    </submittedName>
</protein>
<dbReference type="InterPro" id="IPR008037">
    <property type="entry name" value="Pacifastin_dom"/>
</dbReference>
<evidence type="ECO:0000313" key="9">
    <source>
        <dbReference type="Proteomes" id="UP001652582"/>
    </source>
</evidence>
<evidence type="ECO:0000256" key="7">
    <source>
        <dbReference type="PROSITE-ProRule" id="PRU00776"/>
    </source>
</evidence>
<feature type="disulfide bond" evidence="7">
    <location>
        <begin position="398"/>
        <end position="416"/>
    </location>
</feature>
<dbReference type="Proteomes" id="UP001652582">
    <property type="component" value="Chromosome 2"/>
</dbReference>
<feature type="site" description="Reactive bond" evidence="7">
    <location>
        <begin position="413"/>
        <end position="414"/>
    </location>
</feature>
<dbReference type="AlphaFoldDB" id="A0A6J1NVI8"/>
<evidence type="ECO:0000256" key="6">
    <source>
        <dbReference type="ARBA" id="ARBA00029459"/>
    </source>
</evidence>
<dbReference type="OrthoDB" id="7168090at2759"/>
<accession>A0A6J1NVI8</accession>
<gene>
    <name evidence="10" type="primary">LOC112055753</name>
</gene>
<organism evidence="9 10">
    <name type="scientific">Bicyclus anynana</name>
    <name type="common">Squinting bush brown butterfly</name>
    <dbReference type="NCBI Taxonomy" id="110368"/>
    <lineage>
        <taxon>Eukaryota</taxon>
        <taxon>Metazoa</taxon>
        <taxon>Ecdysozoa</taxon>
        <taxon>Arthropoda</taxon>
        <taxon>Hexapoda</taxon>
        <taxon>Insecta</taxon>
        <taxon>Pterygota</taxon>
        <taxon>Neoptera</taxon>
        <taxon>Endopterygota</taxon>
        <taxon>Lepidoptera</taxon>
        <taxon>Glossata</taxon>
        <taxon>Ditrysia</taxon>
        <taxon>Papilionoidea</taxon>
        <taxon>Nymphalidae</taxon>
        <taxon>Satyrinae</taxon>
        <taxon>Satyrini</taxon>
        <taxon>Mycalesina</taxon>
        <taxon>Bicyclus</taxon>
    </lineage>
</organism>
<keyword evidence="2" id="KW-0964">Secreted</keyword>
<keyword evidence="4 7" id="KW-0722">Serine protease inhibitor</keyword>
<dbReference type="PROSITE" id="PS51446">
    <property type="entry name" value="PACIFASTIN"/>
    <property type="match status" value="2"/>
</dbReference>
<evidence type="ECO:0000256" key="5">
    <source>
        <dbReference type="ARBA" id="ARBA00023157"/>
    </source>
</evidence>
<feature type="site" description="Reactive bond" evidence="7">
    <location>
        <begin position="311"/>
        <end position="312"/>
    </location>
</feature>
<feature type="disulfide bond" evidence="7">
    <location>
        <begin position="286"/>
        <end position="301"/>
    </location>
</feature>